<dbReference type="AlphaFoldDB" id="A0A815UMR0"/>
<proteinExistence type="predicted"/>
<feature type="domain" description="Photolyase/cryptochrome alpha/beta" evidence="1">
    <location>
        <begin position="1"/>
        <end position="64"/>
    </location>
</feature>
<dbReference type="InterPro" id="IPR036155">
    <property type="entry name" value="Crypto/Photolyase_N_sf"/>
</dbReference>
<accession>A0A815UMR0</accession>
<dbReference type="Pfam" id="PF00875">
    <property type="entry name" value="DNA_photolyase"/>
    <property type="match status" value="1"/>
</dbReference>
<evidence type="ECO:0000259" key="1">
    <source>
        <dbReference type="PROSITE" id="PS51645"/>
    </source>
</evidence>
<dbReference type="PROSITE" id="PS51645">
    <property type="entry name" value="PHR_CRY_ALPHA_BETA"/>
    <property type="match status" value="1"/>
</dbReference>
<dbReference type="InterPro" id="IPR014729">
    <property type="entry name" value="Rossmann-like_a/b/a_fold"/>
</dbReference>
<comment type="caution">
    <text evidence="2">The sequence shown here is derived from an EMBL/GenBank/DDBJ whole genome shotgun (WGS) entry which is preliminary data.</text>
</comment>
<feature type="non-terminal residue" evidence="2">
    <location>
        <position position="1"/>
    </location>
</feature>
<dbReference type="SUPFAM" id="SSF52425">
    <property type="entry name" value="Cryptochrome/photolyase, N-terminal domain"/>
    <property type="match status" value="1"/>
</dbReference>
<evidence type="ECO:0000313" key="3">
    <source>
        <dbReference type="Proteomes" id="UP000663860"/>
    </source>
</evidence>
<sequence>GLLTYRDTPENVFKQLIQQYKDKFEISIGFHQEVTQEETDVEKAIRQLARDNNVHVKEFWTTTLYHPDDLPYNNPKAYFS</sequence>
<gene>
    <name evidence="2" type="ORF">IZO911_LOCUS45864</name>
</gene>
<organism evidence="2 3">
    <name type="scientific">Adineta steineri</name>
    <dbReference type="NCBI Taxonomy" id="433720"/>
    <lineage>
        <taxon>Eukaryota</taxon>
        <taxon>Metazoa</taxon>
        <taxon>Spiralia</taxon>
        <taxon>Gnathifera</taxon>
        <taxon>Rotifera</taxon>
        <taxon>Eurotatoria</taxon>
        <taxon>Bdelloidea</taxon>
        <taxon>Adinetida</taxon>
        <taxon>Adinetidae</taxon>
        <taxon>Adineta</taxon>
    </lineage>
</organism>
<protein>
    <recommendedName>
        <fullName evidence="1">Photolyase/cryptochrome alpha/beta domain-containing protein</fullName>
    </recommendedName>
</protein>
<dbReference type="Gene3D" id="3.40.50.620">
    <property type="entry name" value="HUPs"/>
    <property type="match status" value="1"/>
</dbReference>
<name>A0A815UMR0_9BILA</name>
<dbReference type="Proteomes" id="UP000663860">
    <property type="component" value="Unassembled WGS sequence"/>
</dbReference>
<reference evidence="2" key="1">
    <citation type="submission" date="2021-02" db="EMBL/GenBank/DDBJ databases">
        <authorList>
            <person name="Nowell W R."/>
        </authorList>
    </citation>
    <scope>NUCLEOTIDE SEQUENCE</scope>
</reference>
<dbReference type="EMBL" id="CAJNOE010005923">
    <property type="protein sequence ID" value="CAF1521555.1"/>
    <property type="molecule type" value="Genomic_DNA"/>
</dbReference>
<dbReference type="InterPro" id="IPR006050">
    <property type="entry name" value="DNA_photolyase_N"/>
</dbReference>
<evidence type="ECO:0000313" key="2">
    <source>
        <dbReference type="EMBL" id="CAF1521555.1"/>
    </source>
</evidence>